<comment type="caution">
    <text evidence="3">The sequence shown here is derived from an EMBL/GenBank/DDBJ whole genome shotgun (WGS) entry which is preliminary data.</text>
</comment>
<dbReference type="EMBL" id="JBFCZG010000001">
    <property type="protein sequence ID" value="KAL3426500.1"/>
    <property type="molecule type" value="Genomic_DNA"/>
</dbReference>
<evidence type="ECO:0000313" key="3">
    <source>
        <dbReference type="EMBL" id="KAL3426500.1"/>
    </source>
</evidence>
<reference evidence="3 4" key="1">
    <citation type="submission" date="2024-06" db="EMBL/GenBank/DDBJ databases">
        <title>Complete genome of Phlyctema vagabunda strain 19-DSS-EL-015.</title>
        <authorList>
            <person name="Fiorenzani C."/>
        </authorList>
    </citation>
    <scope>NUCLEOTIDE SEQUENCE [LARGE SCALE GENOMIC DNA]</scope>
    <source>
        <strain evidence="3 4">19-DSS-EL-015</strain>
    </source>
</reference>
<dbReference type="InterPro" id="IPR052099">
    <property type="entry name" value="Regulatory_TF_Diverse"/>
</dbReference>
<feature type="region of interest" description="Disordered" evidence="1">
    <location>
        <begin position="130"/>
        <end position="158"/>
    </location>
</feature>
<feature type="region of interest" description="Disordered" evidence="1">
    <location>
        <begin position="172"/>
        <end position="212"/>
    </location>
</feature>
<name>A0ABR4PTF5_9HELO</name>
<evidence type="ECO:0000256" key="1">
    <source>
        <dbReference type="SAM" id="MobiDB-lite"/>
    </source>
</evidence>
<dbReference type="Gene3D" id="4.10.280.10">
    <property type="entry name" value="Helix-loop-helix DNA-binding domain"/>
    <property type="match status" value="1"/>
</dbReference>
<protein>
    <submittedName>
        <fullName evidence="3">Helix-loop-helix DNA-binding domain-containing protein</fullName>
    </submittedName>
</protein>
<keyword evidence="4" id="KW-1185">Reference proteome</keyword>
<keyword evidence="3" id="KW-0238">DNA-binding</keyword>
<dbReference type="PROSITE" id="PS50888">
    <property type="entry name" value="BHLH"/>
    <property type="match status" value="1"/>
</dbReference>
<dbReference type="InterPro" id="IPR036638">
    <property type="entry name" value="HLH_DNA-bd_sf"/>
</dbReference>
<dbReference type="InterPro" id="IPR011598">
    <property type="entry name" value="bHLH_dom"/>
</dbReference>
<evidence type="ECO:0000313" key="4">
    <source>
        <dbReference type="Proteomes" id="UP001629113"/>
    </source>
</evidence>
<gene>
    <name evidence="3" type="ORF">PVAG01_00009</name>
</gene>
<feature type="domain" description="BHLH" evidence="2">
    <location>
        <begin position="147"/>
        <end position="228"/>
    </location>
</feature>
<sequence length="261" mass="29655">MDTNSMPQLDDFPDDDFIQMYVWWKKNKLQIAEVHSKIPQHTDMPCTESQLSIATSDTLFDPIPFSQYIQHEPDIAPLPRSLPQHPSLFSSLEFDFDKVLMEITPVENTDMSIEVDWNSKLGTKEETICPEANGLSPQSNFDSHDTSSHRPHSATEKRYRANLNEKIATLEGLISKRASSKPSSKTGGSKDSNANSLVPSRIKSGKMRMPRQNKTAVLTQAINYIQDMEKQNCKLRGNVDILKERLLTAKEFLREDIEVEC</sequence>
<dbReference type="SUPFAM" id="SSF47459">
    <property type="entry name" value="HLH, helix-loop-helix DNA-binding domain"/>
    <property type="match status" value="1"/>
</dbReference>
<evidence type="ECO:0000259" key="2">
    <source>
        <dbReference type="PROSITE" id="PS50888"/>
    </source>
</evidence>
<feature type="compositionally biased region" description="Low complexity" evidence="1">
    <location>
        <begin position="180"/>
        <end position="192"/>
    </location>
</feature>
<feature type="compositionally biased region" description="Basic and acidic residues" evidence="1">
    <location>
        <begin position="142"/>
        <end position="158"/>
    </location>
</feature>
<dbReference type="PANTHER" id="PTHR47336:SF4">
    <property type="entry name" value="BHLH TRANSCRIPTION FACTOR (EUROFUNG)"/>
    <property type="match status" value="1"/>
</dbReference>
<proteinExistence type="predicted"/>
<dbReference type="PANTHER" id="PTHR47336">
    <property type="entry name" value="TRANSCRIPTION FACTOR HMS1-RELATED"/>
    <property type="match status" value="1"/>
</dbReference>
<dbReference type="Proteomes" id="UP001629113">
    <property type="component" value="Unassembled WGS sequence"/>
</dbReference>
<organism evidence="3 4">
    <name type="scientific">Phlyctema vagabunda</name>
    <dbReference type="NCBI Taxonomy" id="108571"/>
    <lineage>
        <taxon>Eukaryota</taxon>
        <taxon>Fungi</taxon>
        <taxon>Dikarya</taxon>
        <taxon>Ascomycota</taxon>
        <taxon>Pezizomycotina</taxon>
        <taxon>Leotiomycetes</taxon>
        <taxon>Helotiales</taxon>
        <taxon>Dermateaceae</taxon>
        <taxon>Phlyctema</taxon>
    </lineage>
</organism>
<dbReference type="SMART" id="SM00353">
    <property type="entry name" value="HLH"/>
    <property type="match status" value="1"/>
</dbReference>
<accession>A0ABR4PTF5</accession>
<dbReference type="GO" id="GO:0003677">
    <property type="term" value="F:DNA binding"/>
    <property type="evidence" value="ECO:0007669"/>
    <property type="project" value="UniProtKB-KW"/>
</dbReference>